<sequence>MMGRQQGGYGTGGMMEERHGLVSNRTGGNATGRCGEITVWVRGQQSVRRHQQERARRGWSAWGEGVTAGRVDSRKVSKQRGVARQGGWENRSQQGSIYKAMKTPENLKPPKR</sequence>
<evidence type="ECO:0000313" key="3">
    <source>
        <dbReference type="Proteomes" id="UP000324222"/>
    </source>
</evidence>
<comment type="caution">
    <text evidence="2">The sequence shown here is derived from an EMBL/GenBank/DDBJ whole genome shotgun (WGS) entry which is preliminary data.</text>
</comment>
<dbReference type="Proteomes" id="UP000324222">
    <property type="component" value="Unassembled WGS sequence"/>
</dbReference>
<protein>
    <submittedName>
        <fullName evidence="2">Uncharacterized protein</fullName>
    </submittedName>
</protein>
<feature type="compositionally biased region" description="Gly residues" evidence="1">
    <location>
        <begin position="1"/>
        <end position="13"/>
    </location>
</feature>
<gene>
    <name evidence="2" type="ORF">E2C01_080751</name>
</gene>
<organism evidence="2 3">
    <name type="scientific">Portunus trituberculatus</name>
    <name type="common">Swimming crab</name>
    <name type="synonym">Neptunus trituberculatus</name>
    <dbReference type="NCBI Taxonomy" id="210409"/>
    <lineage>
        <taxon>Eukaryota</taxon>
        <taxon>Metazoa</taxon>
        <taxon>Ecdysozoa</taxon>
        <taxon>Arthropoda</taxon>
        <taxon>Crustacea</taxon>
        <taxon>Multicrustacea</taxon>
        <taxon>Malacostraca</taxon>
        <taxon>Eumalacostraca</taxon>
        <taxon>Eucarida</taxon>
        <taxon>Decapoda</taxon>
        <taxon>Pleocyemata</taxon>
        <taxon>Brachyura</taxon>
        <taxon>Eubrachyura</taxon>
        <taxon>Portunoidea</taxon>
        <taxon>Portunidae</taxon>
        <taxon>Portuninae</taxon>
        <taxon>Portunus</taxon>
    </lineage>
</organism>
<reference evidence="2 3" key="1">
    <citation type="submission" date="2019-05" db="EMBL/GenBank/DDBJ databases">
        <title>Another draft genome of Portunus trituberculatus and its Hox gene families provides insights of decapod evolution.</title>
        <authorList>
            <person name="Jeong J.-H."/>
            <person name="Song I."/>
            <person name="Kim S."/>
            <person name="Choi T."/>
            <person name="Kim D."/>
            <person name="Ryu S."/>
            <person name="Kim W."/>
        </authorList>
    </citation>
    <scope>NUCLEOTIDE SEQUENCE [LARGE SCALE GENOMIC DNA]</scope>
    <source>
        <tissue evidence="2">Muscle</tissue>
    </source>
</reference>
<feature type="region of interest" description="Disordered" evidence="1">
    <location>
        <begin position="1"/>
        <end position="33"/>
    </location>
</feature>
<keyword evidence="3" id="KW-1185">Reference proteome</keyword>
<evidence type="ECO:0000313" key="2">
    <source>
        <dbReference type="EMBL" id="MPC85945.1"/>
    </source>
</evidence>
<dbReference type="AlphaFoldDB" id="A0A5B7IU04"/>
<dbReference type="EMBL" id="VSRR010070064">
    <property type="protein sequence ID" value="MPC85945.1"/>
    <property type="molecule type" value="Genomic_DNA"/>
</dbReference>
<evidence type="ECO:0000256" key="1">
    <source>
        <dbReference type="SAM" id="MobiDB-lite"/>
    </source>
</evidence>
<name>A0A5B7IU04_PORTR</name>
<proteinExistence type="predicted"/>
<accession>A0A5B7IU04</accession>
<feature type="region of interest" description="Disordered" evidence="1">
    <location>
        <begin position="70"/>
        <end position="112"/>
    </location>
</feature>